<dbReference type="EMBL" id="CP158587">
    <property type="protein sequence ID" value="XCA34778.1"/>
    <property type="molecule type" value="Genomic_DNA"/>
</dbReference>
<feature type="transmembrane region" description="Helical" evidence="1">
    <location>
        <begin position="147"/>
        <end position="168"/>
    </location>
</feature>
<name>A0AAU7YLH2_9RICK</name>
<sequence>MGYKLRKREYDYNESLFKEIGIQVQEVEGRNFLEISNIIAKNYRRLSIKCHPDKPGGSNEKIQALNRNKAALLQYIKPLSGKNRGLIIPEELKRYLQSIQQRQNDKHTKYYFVFSLVIFLLFISSLVSYIYLGCKLYKAANFTDTPGILFSASLITFVTTFFLSIYLISSLMKEIVDLQNSQREQGENLDQEERWEEILKSKRFKYFIFTSQCSSYLPPILLIAGLVLQYQSSCVDSKILIGFATVLGCSLLLHLASEIYERKVVNLVKTEGIGDEQNVPIGASTEKPSSIVNPDGAFNVSAHQVG</sequence>
<dbReference type="AlphaFoldDB" id="A0AAU7YLH2"/>
<feature type="transmembrane region" description="Helical" evidence="1">
    <location>
        <begin position="206"/>
        <end position="227"/>
    </location>
</feature>
<feature type="transmembrane region" description="Helical" evidence="1">
    <location>
        <begin position="110"/>
        <end position="132"/>
    </location>
</feature>
<organism evidence="2">
    <name type="scientific">Wolbachia endosymbiont of Oeneis ivallda</name>
    <dbReference type="NCBI Taxonomy" id="3171168"/>
    <lineage>
        <taxon>Bacteria</taxon>
        <taxon>Pseudomonadati</taxon>
        <taxon>Pseudomonadota</taxon>
        <taxon>Alphaproteobacteria</taxon>
        <taxon>Rickettsiales</taxon>
        <taxon>Anaplasmataceae</taxon>
        <taxon>Wolbachieae</taxon>
        <taxon>Wolbachia</taxon>
    </lineage>
</organism>
<dbReference type="InterPro" id="IPR036869">
    <property type="entry name" value="J_dom_sf"/>
</dbReference>
<keyword evidence="1" id="KW-0812">Transmembrane</keyword>
<feature type="transmembrane region" description="Helical" evidence="1">
    <location>
        <begin position="239"/>
        <end position="256"/>
    </location>
</feature>
<accession>A0AAU7YLH2</accession>
<keyword evidence="1" id="KW-1133">Transmembrane helix</keyword>
<reference evidence="2" key="1">
    <citation type="submission" date="2024-06" db="EMBL/GenBank/DDBJ databases">
        <title>Genome assembly of the Oeneis chryxus ivallda.</title>
        <authorList>
            <person name="MacDonald Z."/>
            <person name="Shaffer H.B."/>
            <person name="Gillespie T."/>
            <person name="Marimuthu M.P.A."/>
            <person name="Nguyen O."/>
            <person name="Fairbairn C.W."/>
            <person name="Seligmann W.E."/>
            <person name="Escalona M."/>
            <person name="Miller C."/>
            <person name="Toffelmier E."/>
        </authorList>
    </citation>
    <scope>NUCLEOTIDE SEQUENCE</scope>
    <source>
        <strain evidence="2">CCGP_102_HBS-TG_Oc004</strain>
    </source>
</reference>
<dbReference type="Gene3D" id="1.10.287.110">
    <property type="entry name" value="DnaJ domain"/>
    <property type="match status" value="1"/>
</dbReference>
<protein>
    <submittedName>
        <fullName evidence="2">Molecular chaperone DnaJ</fullName>
    </submittedName>
</protein>
<proteinExistence type="predicted"/>
<dbReference type="SUPFAM" id="SSF46565">
    <property type="entry name" value="Chaperone J-domain"/>
    <property type="match status" value="1"/>
</dbReference>
<keyword evidence="1" id="KW-0472">Membrane</keyword>
<evidence type="ECO:0000313" key="2">
    <source>
        <dbReference type="EMBL" id="XCA34778.1"/>
    </source>
</evidence>
<gene>
    <name evidence="2" type="ORF">ABS861_05345</name>
</gene>
<evidence type="ECO:0000256" key="1">
    <source>
        <dbReference type="SAM" id="Phobius"/>
    </source>
</evidence>